<organism evidence="3 4">
    <name type="scientific">Cladonia borealis</name>
    <dbReference type="NCBI Taxonomy" id="184061"/>
    <lineage>
        <taxon>Eukaryota</taxon>
        <taxon>Fungi</taxon>
        <taxon>Dikarya</taxon>
        <taxon>Ascomycota</taxon>
        <taxon>Pezizomycotina</taxon>
        <taxon>Lecanoromycetes</taxon>
        <taxon>OSLEUM clade</taxon>
        <taxon>Lecanoromycetidae</taxon>
        <taxon>Lecanorales</taxon>
        <taxon>Lecanorineae</taxon>
        <taxon>Cladoniaceae</taxon>
        <taxon>Cladonia</taxon>
    </lineage>
</organism>
<evidence type="ECO:0000256" key="1">
    <source>
        <dbReference type="ARBA" id="ARBA00008209"/>
    </source>
</evidence>
<dbReference type="PANTHER" id="PTHR10300:SF14">
    <property type="entry name" value="PROTEIN SARAH"/>
    <property type="match status" value="1"/>
</dbReference>
<feature type="region of interest" description="Disordered" evidence="2">
    <location>
        <begin position="199"/>
        <end position="242"/>
    </location>
</feature>
<keyword evidence="4" id="KW-1185">Reference proteome</keyword>
<dbReference type="GO" id="GO:0003676">
    <property type="term" value="F:nucleic acid binding"/>
    <property type="evidence" value="ECO:0007669"/>
    <property type="project" value="InterPro"/>
</dbReference>
<dbReference type="GO" id="GO:0005737">
    <property type="term" value="C:cytoplasm"/>
    <property type="evidence" value="ECO:0007669"/>
    <property type="project" value="TreeGrafter"/>
</dbReference>
<dbReference type="AlphaFoldDB" id="A0AA39V2Y8"/>
<dbReference type="Proteomes" id="UP001166286">
    <property type="component" value="Unassembled WGS sequence"/>
</dbReference>
<gene>
    <name evidence="3" type="ORF">JMJ35_003574</name>
</gene>
<dbReference type="InterPro" id="IPR035979">
    <property type="entry name" value="RBD_domain_sf"/>
</dbReference>
<sequence>MNHQNPTPDAAAQSPPASPSQTPDPQPTEPLSLDLSDLPPLITPRSPSNTLLITNLNSPSTFHPVTLQTIKSLLSTPHPLNSFSPLPSFHRIIVSYPTTAAAIHMRQVLDTIPLIPTSSNTSTQNNIDDDRPRIYFGYPTPLLSDLPKDQHLKAPSLGKVLFISPPPSPPCGWEIREEEPPNKEIIAADLAKALAGLSGSGLSGSDLSGSGETGNGNNGEEKYSPMSEEERGELGLVGDGRGRRGSLVYHPGLHGVKEDLPAVMVVDTEEGVGEEGAEGRGLEMTKTARPPVELMEGV</sequence>
<dbReference type="SUPFAM" id="SSF54928">
    <property type="entry name" value="RNA-binding domain, RBD"/>
    <property type="match status" value="1"/>
</dbReference>
<evidence type="ECO:0000313" key="4">
    <source>
        <dbReference type="Proteomes" id="UP001166286"/>
    </source>
</evidence>
<dbReference type="GO" id="GO:0005634">
    <property type="term" value="C:nucleus"/>
    <property type="evidence" value="ECO:0007669"/>
    <property type="project" value="TreeGrafter"/>
</dbReference>
<feature type="region of interest" description="Disordered" evidence="2">
    <location>
        <begin position="1"/>
        <end position="41"/>
    </location>
</feature>
<reference evidence="3" key="1">
    <citation type="submission" date="2023-03" db="EMBL/GenBank/DDBJ databases">
        <title>Complete genome of Cladonia borealis.</title>
        <authorList>
            <person name="Park H."/>
        </authorList>
    </citation>
    <scope>NUCLEOTIDE SEQUENCE</scope>
    <source>
        <strain evidence="3">ANT050790</strain>
    </source>
</reference>
<accession>A0AA39V2Y8</accession>
<evidence type="ECO:0000256" key="2">
    <source>
        <dbReference type="SAM" id="MobiDB-lite"/>
    </source>
</evidence>
<feature type="compositionally biased region" description="Basic and acidic residues" evidence="2">
    <location>
        <begin position="219"/>
        <end position="233"/>
    </location>
</feature>
<feature type="compositionally biased region" description="Pro residues" evidence="2">
    <location>
        <begin position="16"/>
        <end position="28"/>
    </location>
</feature>
<feature type="compositionally biased region" description="Low complexity" evidence="2">
    <location>
        <begin position="1"/>
        <end position="15"/>
    </location>
</feature>
<protein>
    <recommendedName>
        <fullName evidence="5">Calcipressin</fullName>
    </recommendedName>
</protein>
<dbReference type="PANTHER" id="PTHR10300">
    <property type="entry name" value="CALCIPRESSIN"/>
    <property type="match status" value="1"/>
</dbReference>
<comment type="caution">
    <text evidence="3">The sequence shown here is derived from an EMBL/GenBank/DDBJ whole genome shotgun (WGS) entry which is preliminary data.</text>
</comment>
<dbReference type="GO" id="GO:0008597">
    <property type="term" value="F:calcium-dependent protein serine/threonine phosphatase regulator activity"/>
    <property type="evidence" value="ECO:0007669"/>
    <property type="project" value="TreeGrafter"/>
</dbReference>
<evidence type="ECO:0008006" key="5">
    <source>
        <dbReference type="Google" id="ProtNLM"/>
    </source>
</evidence>
<name>A0AA39V2Y8_9LECA</name>
<proteinExistence type="inferred from homology"/>
<comment type="similarity">
    <text evidence="1">Belongs to the RCAN family.</text>
</comment>
<dbReference type="InterPro" id="IPR006931">
    <property type="entry name" value="Calcipressin"/>
</dbReference>
<dbReference type="GO" id="GO:0019722">
    <property type="term" value="P:calcium-mediated signaling"/>
    <property type="evidence" value="ECO:0007669"/>
    <property type="project" value="InterPro"/>
</dbReference>
<dbReference type="Pfam" id="PF04847">
    <property type="entry name" value="Calcipressin"/>
    <property type="match status" value="1"/>
</dbReference>
<dbReference type="EMBL" id="JAFEKC020000006">
    <property type="protein sequence ID" value="KAK0513852.1"/>
    <property type="molecule type" value="Genomic_DNA"/>
</dbReference>
<feature type="region of interest" description="Disordered" evidence="2">
    <location>
        <begin position="270"/>
        <end position="298"/>
    </location>
</feature>
<feature type="compositionally biased region" description="Low complexity" evidence="2">
    <location>
        <begin position="30"/>
        <end position="40"/>
    </location>
</feature>
<dbReference type="InterPro" id="IPR012677">
    <property type="entry name" value="Nucleotide-bd_a/b_plait_sf"/>
</dbReference>
<evidence type="ECO:0000313" key="3">
    <source>
        <dbReference type="EMBL" id="KAK0513852.1"/>
    </source>
</evidence>
<dbReference type="Gene3D" id="3.30.70.330">
    <property type="match status" value="1"/>
</dbReference>